<gene>
    <name evidence="2" type="ORF">AUC68_06435</name>
</gene>
<keyword evidence="3" id="KW-1185">Reference proteome</keyword>
<protein>
    <submittedName>
        <fullName evidence="2">Uncharacterized protein</fullName>
    </submittedName>
</protein>
<comment type="caution">
    <text evidence="2">The sequence shown here is derived from an EMBL/GenBank/DDBJ whole genome shotgun (WGS) entry which is preliminary data.</text>
</comment>
<dbReference type="Proteomes" id="UP000094501">
    <property type="component" value="Unassembled WGS sequence"/>
</dbReference>
<name>A0A1E3VZ89_9HYPH</name>
<dbReference type="EMBL" id="LPWG01000012">
    <property type="protein sequence ID" value="ODR98829.1"/>
    <property type="molecule type" value="Genomic_DNA"/>
</dbReference>
<proteinExistence type="predicted"/>
<feature type="region of interest" description="Disordered" evidence="1">
    <location>
        <begin position="156"/>
        <end position="195"/>
    </location>
</feature>
<dbReference type="STRING" id="1774968.AUC68_06435"/>
<reference evidence="2 3" key="1">
    <citation type="journal article" date="2016" name="Environ. Microbiol.">
        <title>New Methyloceanibacter diversity from North Sea sediments includes methanotroph containing solely the soluble methane monooxygenase.</title>
        <authorList>
            <person name="Vekeman B."/>
            <person name="Kerckhof F.M."/>
            <person name="Cremers G."/>
            <person name="de Vos P."/>
            <person name="Vandamme P."/>
            <person name="Boon N."/>
            <person name="Op den Camp H.J."/>
            <person name="Heylen K."/>
        </authorList>
    </citation>
    <scope>NUCLEOTIDE SEQUENCE [LARGE SCALE GENOMIC DNA]</scope>
    <source>
        <strain evidence="2 3">R-67174</strain>
    </source>
</reference>
<feature type="compositionally biased region" description="Low complexity" evidence="1">
    <location>
        <begin position="166"/>
        <end position="177"/>
    </location>
</feature>
<evidence type="ECO:0000313" key="2">
    <source>
        <dbReference type="EMBL" id="ODR98829.1"/>
    </source>
</evidence>
<dbReference type="AlphaFoldDB" id="A0A1E3VZ89"/>
<evidence type="ECO:0000313" key="3">
    <source>
        <dbReference type="Proteomes" id="UP000094501"/>
    </source>
</evidence>
<accession>A0A1E3VZ89</accession>
<evidence type="ECO:0000256" key="1">
    <source>
        <dbReference type="SAM" id="MobiDB-lite"/>
    </source>
</evidence>
<sequence>MLVPLIGTPAEAADQATDRRSSMTTVAAEELNQRSKQPATGQNGGLSERGVRNMVYYAFSLIPDEVKGPDGKMVPVDKADPNKFVIPEDDARRVIRAATRSAYADVCGLPNLAQANYEAMLTKEKAQQSWSREQLLMIEALHLFAVSFFTGNASFSTEPDSDSAEGEGAAAQASGEPSEVHKAPPPPKCPPEQRQRVESAINAYVASAGAQ</sequence>
<feature type="region of interest" description="Disordered" evidence="1">
    <location>
        <begin position="1"/>
        <end position="47"/>
    </location>
</feature>
<organism evidence="2 3">
    <name type="scientific">Methyloceanibacter methanicus</name>
    <dbReference type="NCBI Taxonomy" id="1774968"/>
    <lineage>
        <taxon>Bacteria</taxon>
        <taxon>Pseudomonadati</taxon>
        <taxon>Pseudomonadota</taxon>
        <taxon>Alphaproteobacteria</taxon>
        <taxon>Hyphomicrobiales</taxon>
        <taxon>Hyphomicrobiaceae</taxon>
        <taxon>Methyloceanibacter</taxon>
    </lineage>
</organism>